<dbReference type="PATRIC" id="fig|1182568.3.peg.683"/>
<dbReference type="GO" id="GO:0016787">
    <property type="term" value="F:hydrolase activity"/>
    <property type="evidence" value="ECO:0007669"/>
    <property type="project" value="InterPro"/>
</dbReference>
<dbReference type="STRING" id="1182568.SU48_03260"/>
<feature type="domain" description="Calcineurin-like phosphoesterase" evidence="1">
    <location>
        <begin position="4"/>
        <end position="217"/>
    </location>
</feature>
<protein>
    <submittedName>
        <fullName evidence="2">Metallophosphoesterase</fullName>
    </submittedName>
</protein>
<reference evidence="2 3" key="1">
    <citation type="submission" date="2015-01" db="EMBL/GenBank/DDBJ databases">
        <title>Deinococcus puniceus/DY1/ whole genome sequencing.</title>
        <authorList>
            <person name="Kim M.K."/>
            <person name="Srinivasan S."/>
            <person name="Lee J.-J."/>
        </authorList>
    </citation>
    <scope>NUCLEOTIDE SEQUENCE [LARGE SCALE GENOMIC DNA]</scope>
    <source>
        <strain evidence="2 3">DY1</strain>
    </source>
</reference>
<keyword evidence="3" id="KW-1185">Reference proteome</keyword>
<dbReference type="PANTHER" id="PTHR46546">
    <property type="entry name" value="SHEWANELLA-LIKE PROTEIN PHOSPHATASE 1"/>
    <property type="match status" value="1"/>
</dbReference>
<organism evidence="2 3">
    <name type="scientific">Deinococcus puniceus</name>
    <dbReference type="NCBI Taxonomy" id="1182568"/>
    <lineage>
        <taxon>Bacteria</taxon>
        <taxon>Thermotogati</taxon>
        <taxon>Deinococcota</taxon>
        <taxon>Deinococci</taxon>
        <taxon>Deinococcales</taxon>
        <taxon>Deinococcaceae</taxon>
        <taxon>Deinococcus</taxon>
    </lineage>
</organism>
<dbReference type="OrthoDB" id="384253at2"/>
<dbReference type="Gene3D" id="3.60.21.10">
    <property type="match status" value="1"/>
</dbReference>
<gene>
    <name evidence="2" type="ORF">SU48_03260</name>
</gene>
<dbReference type="PANTHER" id="PTHR46546:SF4">
    <property type="entry name" value="SHEWANELLA-LIKE PROTEIN PHOSPHATASE 1"/>
    <property type="match status" value="1"/>
</dbReference>
<evidence type="ECO:0000259" key="1">
    <source>
        <dbReference type="Pfam" id="PF00149"/>
    </source>
</evidence>
<dbReference type="PRINTS" id="PR00114">
    <property type="entry name" value="STPHPHTASE"/>
</dbReference>
<sequence>MPDLWVVGDIHGAYDKVRAILLRAGLIDFDGAWTAGDTHLVFLGDYMDRGPDGLGVVRFIRNLEIQARLAGGQVTALLGNHEVMFLAAQRFRRTDPDDQYGFNDYWISNGGQMRDAARMEAGDHAWLSERPALARAGNWLLMHADTRMYTRFGGTIEEINAAISALLQTNEPEAWGSFANAFADRFAFSLNGGEKSAWQLLRTLGGDRLVHGHTPVYILLDENMHGPTLGPGAPIPYAGRLCVAMDSGMAYRDDAGFIARLDGTGIAEVVTFPSGAPLH</sequence>
<dbReference type="Pfam" id="PF00149">
    <property type="entry name" value="Metallophos"/>
    <property type="match status" value="1"/>
</dbReference>
<proteinExistence type="predicted"/>
<dbReference type="SUPFAM" id="SSF56300">
    <property type="entry name" value="Metallo-dependent phosphatases"/>
    <property type="match status" value="1"/>
</dbReference>
<dbReference type="Proteomes" id="UP000077363">
    <property type="component" value="Chromosome"/>
</dbReference>
<dbReference type="AlphaFoldDB" id="A0A172T7E2"/>
<dbReference type="EMBL" id="CP011387">
    <property type="protein sequence ID" value="ANE42948.1"/>
    <property type="molecule type" value="Genomic_DNA"/>
</dbReference>
<evidence type="ECO:0000313" key="2">
    <source>
        <dbReference type="EMBL" id="ANE42948.1"/>
    </source>
</evidence>
<evidence type="ECO:0000313" key="3">
    <source>
        <dbReference type="Proteomes" id="UP000077363"/>
    </source>
</evidence>
<dbReference type="InterPro" id="IPR004843">
    <property type="entry name" value="Calcineurin-like_PHP"/>
</dbReference>
<dbReference type="RefSeq" id="WP_064014004.1">
    <property type="nucleotide sequence ID" value="NZ_CP011387.1"/>
</dbReference>
<accession>A0A172T7E2</accession>
<name>A0A172T7E2_9DEIO</name>
<dbReference type="KEGG" id="dpu:SU48_03260"/>
<dbReference type="InterPro" id="IPR006186">
    <property type="entry name" value="Ser/Thr-sp_prot-phosphatase"/>
</dbReference>
<dbReference type="InterPro" id="IPR029052">
    <property type="entry name" value="Metallo-depent_PP-like"/>
</dbReference>